<dbReference type="GO" id="GO:0003677">
    <property type="term" value="F:DNA binding"/>
    <property type="evidence" value="ECO:0007669"/>
    <property type="project" value="UniProtKB-KW"/>
</dbReference>
<keyword evidence="3" id="KW-0238">DNA-binding</keyword>
<evidence type="ECO:0000256" key="1">
    <source>
        <dbReference type="SAM" id="MobiDB-lite"/>
    </source>
</evidence>
<dbReference type="PANTHER" id="PTHR42785:SF1">
    <property type="entry name" value="DNA TOPOISOMERASE"/>
    <property type="match status" value="1"/>
</dbReference>
<feature type="domain" description="DNA topoisomerase type IA zn finger" evidence="2">
    <location>
        <begin position="114"/>
        <end position="151"/>
    </location>
</feature>
<dbReference type="GO" id="GO:0005694">
    <property type="term" value="C:chromosome"/>
    <property type="evidence" value="ECO:0007669"/>
    <property type="project" value="InterPro"/>
</dbReference>
<dbReference type="PANTHER" id="PTHR42785">
    <property type="entry name" value="DNA TOPOISOMERASE, TYPE IA, CORE"/>
    <property type="match status" value="1"/>
</dbReference>
<sequence>MNRKIDADLFDSSQQDRGEPCPECGHTLVLKYGKHGPFWACSHFPVCEYLKPLHQNDGHVVKHLAVPCPECGSELVLRQGRYGMFIGCSDYPQCDYHQSPKSAAQQDTDDEQFVCPECQQGQLVARQNRFGKRFYSCSCYPDCKFTLNTQPVTGVCQSCGNTLLTKLKSGKFQCAIKSCHHHQEQPS</sequence>
<dbReference type="GO" id="GO:0003917">
    <property type="term" value="F:DNA topoisomerase type I (single strand cut, ATP-independent) activity"/>
    <property type="evidence" value="ECO:0007669"/>
    <property type="project" value="InterPro"/>
</dbReference>
<dbReference type="InterPro" id="IPR013498">
    <property type="entry name" value="Topo_IA_Znf"/>
</dbReference>
<dbReference type="SUPFAM" id="SSF57783">
    <property type="entry name" value="Zinc beta-ribbon"/>
    <property type="match status" value="2"/>
</dbReference>
<dbReference type="KEGG" id="vih:AB0763_13070"/>
<feature type="domain" description="DNA topoisomerase type IA zn finger" evidence="2">
    <location>
        <begin position="67"/>
        <end position="101"/>
    </location>
</feature>
<dbReference type="RefSeq" id="WP_306102240.1">
    <property type="nucleotide sequence ID" value="NZ_CP162601.1"/>
</dbReference>
<feature type="region of interest" description="Disordered" evidence="1">
    <location>
        <begin position="1"/>
        <end position="20"/>
    </location>
</feature>
<dbReference type="GO" id="GO:0006265">
    <property type="term" value="P:DNA topological change"/>
    <property type="evidence" value="ECO:0007669"/>
    <property type="project" value="InterPro"/>
</dbReference>
<dbReference type="Pfam" id="PF01396">
    <property type="entry name" value="Zn_ribbon_Top1"/>
    <property type="match status" value="3"/>
</dbReference>
<dbReference type="InterPro" id="IPR000380">
    <property type="entry name" value="Topo_IA"/>
</dbReference>
<reference evidence="3" key="1">
    <citation type="submission" date="2024-07" db="EMBL/GenBank/DDBJ databases">
        <title>Genome Analysis of a Potential Novel Vibrio Species Secreting pH- and Thermo-stable Alginate Lyase and its Application in Producing Alginate Oligosaccharides.</title>
        <authorList>
            <person name="Huang H."/>
            <person name="Bao K."/>
        </authorList>
    </citation>
    <scope>NUCLEOTIDE SEQUENCE</scope>
    <source>
        <strain evidence="3">HB236076</strain>
    </source>
</reference>
<accession>A0AB39HEP3</accession>
<evidence type="ECO:0000313" key="3">
    <source>
        <dbReference type="EMBL" id="XDK25040.1"/>
    </source>
</evidence>
<dbReference type="EMBL" id="CP162601">
    <property type="protein sequence ID" value="XDK25040.1"/>
    <property type="molecule type" value="Genomic_DNA"/>
</dbReference>
<feature type="domain" description="DNA topoisomerase type IA zn finger" evidence="2">
    <location>
        <begin position="19"/>
        <end position="56"/>
    </location>
</feature>
<organism evidence="3">
    <name type="scientific">Vibrio sp. HB236076</name>
    <dbReference type="NCBI Taxonomy" id="3232307"/>
    <lineage>
        <taxon>Bacteria</taxon>
        <taxon>Pseudomonadati</taxon>
        <taxon>Pseudomonadota</taxon>
        <taxon>Gammaproteobacteria</taxon>
        <taxon>Vibrionales</taxon>
        <taxon>Vibrionaceae</taxon>
        <taxon>Vibrio</taxon>
    </lineage>
</organism>
<dbReference type="Gene3D" id="3.30.65.10">
    <property type="entry name" value="Bacterial Topoisomerase I, domain 1"/>
    <property type="match status" value="2"/>
</dbReference>
<proteinExistence type="predicted"/>
<gene>
    <name evidence="3" type="ORF">AB0763_13070</name>
</gene>
<dbReference type="AlphaFoldDB" id="A0AB39HEP3"/>
<protein>
    <submittedName>
        <fullName evidence="3">Topoisomerase DNA-binding C4 zinc finger domain-containing protein</fullName>
    </submittedName>
</protein>
<name>A0AB39HEP3_9VIBR</name>
<evidence type="ECO:0000259" key="2">
    <source>
        <dbReference type="Pfam" id="PF01396"/>
    </source>
</evidence>